<feature type="chain" id="PRO_5040886165" evidence="8">
    <location>
        <begin position="23"/>
        <end position="1066"/>
    </location>
</feature>
<dbReference type="Gene3D" id="2.60.40.1120">
    <property type="entry name" value="Carboxypeptidase-like, regulatory domain"/>
    <property type="match status" value="1"/>
</dbReference>
<evidence type="ECO:0000256" key="3">
    <source>
        <dbReference type="ARBA" id="ARBA00022452"/>
    </source>
</evidence>
<proteinExistence type="inferred from homology"/>
<name>A0A9X1TV55_9BACT</name>
<dbReference type="InterPro" id="IPR023996">
    <property type="entry name" value="TonB-dep_OMP_SusC/RagA"/>
</dbReference>
<comment type="similarity">
    <text evidence="7">Belongs to the TonB-dependent receptor family.</text>
</comment>
<dbReference type="Pfam" id="PF13715">
    <property type="entry name" value="CarbopepD_reg_2"/>
    <property type="match status" value="1"/>
</dbReference>
<dbReference type="InterPro" id="IPR023997">
    <property type="entry name" value="TonB-dep_OMP_SusC/RagA_CS"/>
</dbReference>
<protein>
    <submittedName>
        <fullName evidence="10">SusC/RagA family TonB-linked outer membrane protein</fullName>
    </submittedName>
</protein>
<evidence type="ECO:0000256" key="7">
    <source>
        <dbReference type="PROSITE-ProRule" id="PRU01360"/>
    </source>
</evidence>
<feature type="domain" description="TonB-dependent receptor plug" evidence="9">
    <location>
        <begin position="115"/>
        <end position="238"/>
    </location>
</feature>
<dbReference type="InterPro" id="IPR008969">
    <property type="entry name" value="CarboxyPept-like_regulatory"/>
</dbReference>
<keyword evidence="3 7" id="KW-1134">Transmembrane beta strand</keyword>
<organism evidence="10 13">
    <name type="scientific">Dyadobacter chenhuakuii</name>
    <dbReference type="NCBI Taxonomy" id="2909339"/>
    <lineage>
        <taxon>Bacteria</taxon>
        <taxon>Pseudomonadati</taxon>
        <taxon>Bacteroidota</taxon>
        <taxon>Cytophagia</taxon>
        <taxon>Cytophagales</taxon>
        <taxon>Spirosomataceae</taxon>
        <taxon>Dyadobacter</taxon>
    </lineage>
</organism>
<dbReference type="Pfam" id="PF07715">
    <property type="entry name" value="Plug"/>
    <property type="match status" value="1"/>
</dbReference>
<evidence type="ECO:0000256" key="4">
    <source>
        <dbReference type="ARBA" id="ARBA00022692"/>
    </source>
</evidence>
<sequence>MKKLVLNIVLVLLSMLALQGYAQDMTVSGKVNDASGGEIAGVNVVVKGTTRGTTTNDKGEYSISVEKGKTLTFSYIGYVSKEIVVNASVLDVNLAAEATALNEVVVTALGISRDKRALAYSITEVSGNNLTAAREANLGNSLAGRVAGVNVSKVASGPAGSSRVIIRGNKSLQGNNQPLYVIDGIPMDNSNFGQAGLWGGSDEGDGLSSINPDDIESITVLKGANAAALYGSRAANGVINVTTKRGTKRKGVGIEFGSNYVFEKLNDLSDLQHSYGAGGYVNGVASKPSNQAQAYDWGDDSWGPKFDNSEAIGFDGKMHPYSYAGDNFSRYLKTGHAFTNNLAFSGGNETQNFRASVTNLKSTTIIPNSGFDRINLSLSTQSKFGKRLSFDAKVLYSEEKAKNRPNVSDSPGNAIQSIWRIPGDQNVLDYYGDPAKPGAIPAGTDPASLAIWGVSESRAVGEEMQQASNNWGQNPYWVAYQFIKSDQKNRIITSGQLKYQITDWLFIQGRVGLDKYSRRAESLTPEGTGYQRGGARNLGNWNVSELNAEYTIGASKEFGKFGFTAFAGGNRMRRKYEYTNVYGNGFNVQFFPALNNVKDRSFTYDPKESGINSLLGSAEVSYGGYLFLTATARNDWFSVLNPETNSILYPSVGGSFVFSDAFKGLPSWLSYGKVRASWAQVGNVTIDAYQNNLTYSLNGNPHLGIPMASFSQAMGNGGNIPNPALKPLTVTETEVGIDFRVFNNKLGIDFTYYDQQTTDDILNATISRASGFGSTSVNLGKLQNRGLELLLSATPLKSNNLVWDLTVNLAKNNSKVKSLIEGTTELVMDEPRTRNAFIKNVVGQPFGMITGRVQKMSPDGQPVFDKDGRPVSEAGYKVIGNGIAKMTGGVTNSFNYKGFDLSFLVDFKVGGDILSGTNMRLDQWGLSKNSLKGREGEEPLTVTGVTQEGTEYKPFTKTLTPLEAYNYWGAVGGEGDNAVTTMYLYDASFIKLRQLTVGYSFPKKLLGKTPLQNLTLSFVGRNLAILFKNTPNIDPESNYANGNSQGFDYFGFPSTRSYGFNLRATF</sequence>
<dbReference type="InterPro" id="IPR036942">
    <property type="entry name" value="Beta-barrel_TonB_sf"/>
</dbReference>
<comment type="subcellular location">
    <subcellularLocation>
        <location evidence="1 7">Cell outer membrane</location>
        <topology evidence="1 7">Multi-pass membrane protein</topology>
    </subcellularLocation>
</comment>
<reference evidence="10" key="1">
    <citation type="submission" date="2022-01" db="EMBL/GenBank/DDBJ databases">
        <title>Novel species in genus Dyadobacter.</title>
        <authorList>
            <person name="Ma C."/>
        </authorList>
    </citation>
    <scope>NUCLEOTIDE SEQUENCE</scope>
    <source>
        <strain evidence="11">CY22</strain>
        <strain evidence="10">CY357</strain>
    </source>
</reference>
<evidence type="ECO:0000256" key="5">
    <source>
        <dbReference type="ARBA" id="ARBA00023136"/>
    </source>
</evidence>
<accession>A0A9X1TV55</accession>
<dbReference type="SUPFAM" id="SSF56935">
    <property type="entry name" value="Porins"/>
    <property type="match status" value="1"/>
</dbReference>
<keyword evidence="12" id="KW-1185">Reference proteome</keyword>
<dbReference type="PROSITE" id="PS52016">
    <property type="entry name" value="TONB_DEPENDENT_REC_3"/>
    <property type="match status" value="1"/>
</dbReference>
<dbReference type="InterPro" id="IPR039426">
    <property type="entry name" value="TonB-dep_rcpt-like"/>
</dbReference>
<evidence type="ECO:0000259" key="9">
    <source>
        <dbReference type="Pfam" id="PF07715"/>
    </source>
</evidence>
<dbReference type="InterPro" id="IPR012910">
    <property type="entry name" value="Plug_dom"/>
</dbReference>
<evidence type="ECO:0000313" key="11">
    <source>
        <dbReference type="EMBL" id="USJ30329.1"/>
    </source>
</evidence>
<dbReference type="NCBIfam" id="TIGR04056">
    <property type="entry name" value="OMP_RagA_SusC"/>
    <property type="match status" value="1"/>
</dbReference>
<dbReference type="GO" id="GO:0009279">
    <property type="term" value="C:cell outer membrane"/>
    <property type="evidence" value="ECO:0007669"/>
    <property type="project" value="UniProtKB-SubCell"/>
</dbReference>
<dbReference type="AlphaFoldDB" id="A0A9X1TV55"/>
<dbReference type="NCBIfam" id="TIGR04057">
    <property type="entry name" value="SusC_RagA_signa"/>
    <property type="match status" value="1"/>
</dbReference>
<evidence type="ECO:0000256" key="2">
    <source>
        <dbReference type="ARBA" id="ARBA00022448"/>
    </source>
</evidence>
<keyword evidence="8" id="KW-0732">Signal</keyword>
<dbReference type="SUPFAM" id="SSF49464">
    <property type="entry name" value="Carboxypeptidase regulatory domain-like"/>
    <property type="match status" value="1"/>
</dbReference>
<evidence type="ECO:0000256" key="8">
    <source>
        <dbReference type="SAM" id="SignalP"/>
    </source>
</evidence>
<evidence type="ECO:0000256" key="1">
    <source>
        <dbReference type="ARBA" id="ARBA00004571"/>
    </source>
</evidence>
<evidence type="ECO:0000313" key="12">
    <source>
        <dbReference type="Proteomes" id="UP001055420"/>
    </source>
</evidence>
<dbReference type="Proteomes" id="UP001139411">
    <property type="component" value="Unassembled WGS sequence"/>
</dbReference>
<dbReference type="InterPro" id="IPR037066">
    <property type="entry name" value="Plug_dom_sf"/>
</dbReference>
<feature type="signal peptide" evidence="8">
    <location>
        <begin position="1"/>
        <end position="22"/>
    </location>
</feature>
<keyword evidence="2 7" id="KW-0813">Transport</keyword>
<evidence type="ECO:0000313" key="13">
    <source>
        <dbReference type="Proteomes" id="UP001139411"/>
    </source>
</evidence>
<keyword evidence="6 7" id="KW-0998">Cell outer membrane</keyword>
<evidence type="ECO:0000313" key="10">
    <source>
        <dbReference type="EMBL" id="MCF2499702.1"/>
    </source>
</evidence>
<evidence type="ECO:0000256" key="6">
    <source>
        <dbReference type="ARBA" id="ARBA00023237"/>
    </source>
</evidence>
<dbReference type="EMBL" id="CP098805">
    <property type="protein sequence ID" value="USJ30329.1"/>
    <property type="molecule type" value="Genomic_DNA"/>
</dbReference>
<dbReference type="Proteomes" id="UP001055420">
    <property type="component" value="Chromosome"/>
</dbReference>
<keyword evidence="4 7" id="KW-0812">Transmembrane</keyword>
<gene>
    <name evidence="10" type="ORF">L0661_15385</name>
    <name evidence="11" type="ORF">NFI80_21005</name>
</gene>
<keyword evidence="5 7" id="KW-0472">Membrane</keyword>
<dbReference type="Gene3D" id="2.170.130.10">
    <property type="entry name" value="TonB-dependent receptor, plug domain"/>
    <property type="match status" value="1"/>
</dbReference>
<dbReference type="RefSeq" id="WP_235161502.1">
    <property type="nucleotide sequence ID" value="NZ_CP098805.1"/>
</dbReference>
<dbReference type="Gene3D" id="2.40.170.20">
    <property type="entry name" value="TonB-dependent receptor, beta-barrel domain"/>
    <property type="match status" value="1"/>
</dbReference>
<dbReference type="EMBL" id="JAKFFV010000008">
    <property type="protein sequence ID" value="MCF2499702.1"/>
    <property type="molecule type" value="Genomic_DNA"/>
</dbReference>